<evidence type="ECO:0000313" key="6">
    <source>
        <dbReference type="EMBL" id="QHT20315.1"/>
    </source>
</evidence>
<dbReference type="GO" id="GO:0005634">
    <property type="term" value="C:nucleus"/>
    <property type="evidence" value="ECO:0007669"/>
    <property type="project" value="TreeGrafter"/>
</dbReference>
<dbReference type="GO" id="GO:0061630">
    <property type="term" value="F:ubiquitin protein ligase activity"/>
    <property type="evidence" value="ECO:0007669"/>
    <property type="project" value="TreeGrafter"/>
</dbReference>
<evidence type="ECO:0000256" key="3">
    <source>
        <dbReference type="ARBA" id="ARBA00022833"/>
    </source>
</evidence>
<dbReference type="Gene3D" id="3.30.40.10">
    <property type="entry name" value="Zinc/RING finger domain, C3HC4 (zinc finger)"/>
    <property type="match status" value="1"/>
</dbReference>
<organism evidence="6">
    <name type="scientific">viral metagenome</name>
    <dbReference type="NCBI Taxonomy" id="1070528"/>
    <lineage>
        <taxon>unclassified sequences</taxon>
        <taxon>metagenomes</taxon>
        <taxon>organismal metagenomes</taxon>
    </lineage>
</organism>
<keyword evidence="3" id="KW-0862">Zinc</keyword>
<keyword evidence="2" id="KW-0863">Zinc-finger</keyword>
<dbReference type="PANTHER" id="PTHR45931">
    <property type="entry name" value="SI:CH211-59O9.10"/>
    <property type="match status" value="1"/>
</dbReference>
<dbReference type="GO" id="GO:0008270">
    <property type="term" value="F:zinc ion binding"/>
    <property type="evidence" value="ECO:0007669"/>
    <property type="project" value="UniProtKB-KW"/>
</dbReference>
<name>A0A6C0DYR7_9ZZZZ</name>
<protein>
    <recommendedName>
        <fullName evidence="5">RING-type domain-containing protein</fullName>
    </recommendedName>
</protein>
<feature type="domain" description="RING-type" evidence="5">
    <location>
        <begin position="197"/>
        <end position="239"/>
    </location>
</feature>
<dbReference type="SMART" id="SM00184">
    <property type="entry name" value="RING"/>
    <property type="match status" value="1"/>
</dbReference>
<dbReference type="GO" id="GO:0006511">
    <property type="term" value="P:ubiquitin-dependent protein catabolic process"/>
    <property type="evidence" value="ECO:0007669"/>
    <property type="project" value="TreeGrafter"/>
</dbReference>
<dbReference type="InterPro" id="IPR013083">
    <property type="entry name" value="Znf_RING/FYVE/PHD"/>
</dbReference>
<keyword evidence="1" id="KW-0479">Metal-binding</keyword>
<dbReference type="EMBL" id="MN739677">
    <property type="protein sequence ID" value="QHT20315.1"/>
    <property type="molecule type" value="Genomic_DNA"/>
</dbReference>
<evidence type="ECO:0000259" key="5">
    <source>
        <dbReference type="PROSITE" id="PS50089"/>
    </source>
</evidence>
<feature type="region of interest" description="Disordered" evidence="4">
    <location>
        <begin position="259"/>
        <end position="303"/>
    </location>
</feature>
<dbReference type="Pfam" id="PF13639">
    <property type="entry name" value="zf-RING_2"/>
    <property type="match status" value="1"/>
</dbReference>
<accession>A0A6C0DYR7</accession>
<sequence length="303" mass="34075">MSQQNIYQVQLLNDLHNYFPDILYNSGRFRNVQDLLEYIRQVADTSPYSRGLTSYNNRQTLNARVNASRAPPTYRSVGLTPPTAPIPTTAPTISAPPIPTTNATWAQPVMSTVFEEHIPTTRIRVPLNTASTANTTMLMNTILGSMFSDLFAVGGGGGDAGLQGFLNQRVPVYPSAQEIDRATTLFRAGSNRQGDICTICQDDIDINQELRILDHCSHSFHRDCIDTWLQGNVNCPTCRHDIREVTSTRNALNENVNRAQPQDNRVQQQQEQQQQQQQDSRPQNSPPPVPDNYRRMNILRPDI</sequence>
<dbReference type="InterPro" id="IPR051834">
    <property type="entry name" value="RING_finger_E3_ligase"/>
</dbReference>
<dbReference type="PANTHER" id="PTHR45931:SF3">
    <property type="entry name" value="RING ZINC FINGER-CONTAINING PROTEIN"/>
    <property type="match status" value="1"/>
</dbReference>
<dbReference type="AlphaFoldDB" id="A0A6C0DYR7"/>
<proteinExistence type="predicted"/>
<dbReference type="InterPro" id="IPR001841">
    <property type="entry name" value="Znf_RING"/>
</dbReference>
<dbReference type="PROSITE" id="PS50089">
    <property type="entry name" value="ZF_RING_2"/>
    <property type="match status" value="1"/>
</dbReference>
<evidence type="ECO:0000256" key="1">
    <source>
        <dbReference type="ARBA" id="ARBA00022723"/>
    </source>
</evidence>
<feature type="compositionally biased region" description="Low complexity" evidence="4">
    <location>
        <begin position="260"/>
        <end position="283"/>
    </location>
</feature>
<reference evidence="6" key="1">
    <citation type="journal article" date="2020" name="Nature">
        <title>Giant virus diversity and host interactions through global metagenomics.</title>
        <authorList>
            <person name="Schulz F."/>
            <person name="Roux S."/>
            <person name="Paez-Espino D."/>
            <person name="Jungbluth S."/>
            <person name="Walsh D.A."/>
            <person name="Denef V.J."/>
            <person name="McMahon K.D."/>
            <person name="Konstantinidis K.T."/>
            <person name="Eloe-Fadrosh E.A."/>
            <person name="Kyrpides N.C."/>
            <person name="Woyke T."/>
        </authorList>
    </citation>
    <scope>NUCLEOTIDE SEQUENCE</scope>
    <source>
        <strain evidence="6">GVMAG-M-3300023174-60</strain>
    </source>
</reference>
<evidence type="ECO:0000256" key="2">
    <source>
        <dbReference type="ARBA" id="ARBA00022771"/>
    </source>
</evidence>
<evidence type="ECO:0000256" key="4">
    <source>
        <dbReference type="SAM" id="MobiDB-lite"/>
    </source>
</evidence>
<dbReference type="SUPFAM" id="SSF57850">
    <property type="entry name" value="RING/U-box"/>
    <property type="match status" value="1"/>
</dbReference>